<dbReference type="STRING" id="1165689.SAMN02927914_02142"/>
<protein>
    <recommendedName>
        <fullName evidence="3">Inositol monophosphatase family protein</fullName>
    </recommendedName>
</protein>
<evidence type="ECO:0008006" key="3">
    <source>
        <dbReference type="Google" id="ProtNLM"/>
    </source>
</evidence>
<dbReference type="InterPro" id="IPR025226">
    <property type="entry name" value="DUF4170"/>
</dbReference>
<dbReference type="OrthoDB" id="9800646at2"/>
<name>A0A1G5XCR1_9HYPH</name>
<sequence>MAAEDGKKQLLHLVFGGELKKLGGTEFRDLEALDIVGVYPDYQTAHTAWKAKAQASVDNAHMRYFVVHLHRLLDPDSKAAG</sequence>
<reference evidence="1 2" key="1">
    <citation type="submission" date="2016-10" db="EMBL/GenBank/DDBJ databases">
        <authorList>
            <person name="de Groot N.N."/>
        </authorList>
    </citation>
    <scope>NUCLEOTIDE SEQUENCE [LARGE SCALE GENOMIC DNA]</scope>
    <source>
        <strain evidence="1 2">CGMCC 1.12097</strain>
    </source>
</reference>
<organism evidence="1 2">
    <name type="scientific">Mesorhizobium qingshengii</name>
    <dbReference type="NCBI Taxonomy" id="1165689"/>
    <lineage>
        <taxon>Bacteria</taxon>
        <taxon>Pseudomonadati</taxon>
        <taxon>Pseudomonadota</taxon>
        <taxon>Alphaproteobacteria</taxon>
        <taxon>Hyphomicrobiales</taxon>
        <taxon>Phyllobacteriaceae</taxon>
        <taxon>Mesorhizobium</taxon>
    </lineage>
</organism>
<dbReference type="EMBL" id="FMXM01000005">
    <property type="protein sequence ID" value="SDA67335.1"/>
    <property type="molecule type" value="Genomic_DNA"/>
</dbReference>
<evidence type="ECO:0000313" key="1">
    <source>
        <dbReference type="EMBL" id="SDA67335.1"/>
    </source>
</evidence>
<proteinExistence type="predicted"/>
<dbReference type="AlphaFoldDB" id="A0A1G5XCR1"/>
<dbReference type="Proteomes" id="UP000198588">
    <property type="component" value="Unassembled WGS sequence"/>
</dbReference>
<dbReference type="Pfam" id="PF13773">
    <property type="entry name" value="DUF4170"/>
    <property type="match status" value="1"/>
</dbReference>
<accession>A0A1G5XCR1</accession>
<evidence type="ECO:0000313" key="2">
    <source>
        <dbReference type="Proteomes" id="UP000198588"/>
    </source>
</evidence>
<dbReference type="RefSeq" id="WP_091577438.1">
    <property type="nucleotide sequence ID" value="NZ_FMXM01000005.1"/>
</dbReference>
<gene>
    <name evidence="1" type="ORF">SAMN02927914_02142</name>
</gene>
<dbReference type="Gene3D" id="3.30.70.2400">
    <property type="entry name" value="Uncharacterised protein PF13773, DUF4170"/>
    <property type="match status" value="1"/>
</dbReference>